<protein>
    <recommendedName>
        <fullName evidence="1">Stage 0 sporulation protein A homolog</fullName>
    </recommendedName>
</protein>
<dbReference type="GO" id="GO:0042173">
    <property type="term" value="P:regulation of sporulation resulting in formation of a cellular spore"/>
    <property type="evidence" value="ECO:0007669"/>
    <property type="project" value="InterPro"/>
</dbReference>
<proteinExistence type="predicted"/>
<keyword evidence="4" id="KW-0804">Transcription</keyword>
<dbReference type="InterPro" id="IPR011006">
    <property type="entry name" value="CheY-like_superfamily"/>
</dbReference>
<dbReference type="InterPro" id="IPR036388">
    <property type="entry name" value="WH-like_DNA-bd_sf"/>
</dbReference>
<comment type="caution">
    <text evidence="8">The sequence shown here is derived from an EMBL/GenBank/DDBJ whole genome shotgun (WGS) entry which is preliminary data.</text>
</comment>
<dbReference type="GO" id="GO:0005737">
    <property type="term" value="C:cytoplasm"/>
    <property type="evidence" value="ECO:0007669"/>
    <property type="project" value="InterPro"/>
</dbReference>
<dbReference type="GO" id="GO:0003677">
    <property type="term" value="F:DNA binding"/>
    <property type="evidence" value="ECO:0007669"/>
    <property type="project" value="UniProtKB-KW"/>
</dbReference>
<evidence type="ECO:0000256" key="4">
    <source>
        <dbReference type="ARBA" id="ARBA00023163"/>
    </source>
</evidence>
<evidence type="ECO:0000256" key="1">
    <source>
        <dbReference type="ARBA" id="ARBA00018672"/>
    </source>
</evidence>
<evidence type="ECO:0000313" key="9">
    <source>
        <dbReference type="Proteomes" id="UP000607645"/>
    </source>
</evidence>
<dbReference type="EMBL" id="JACOPQ010000002">
    <property type="protein sequence ID" value="MBC5736034.1"/>
    <property type="molecule type" value="Genomic_DNA"/>
</dbReference>
<evidence type="ECO:0000256" key="6">
    <source>
        <dbReference type="PROSITE-ProRule" id="PRU00169"/>
    </source>
</evidence>
<dbReference type="SUPFAM" id="SSF46894">
    <property type="entry name" value="C-terminal effector domain of the bipartite response regulators"/>
    <property type="match status" value="1"/>
</dbReference>
<reference evidence="8" key="1">
    <citation type="submission" date="2020-08" db="EMBL/GenBank/DDBJ databases">
        <title>Genome public.</title>
        <authorList>
            <person name="Liu C."/>
            <person name="Sun Q."/>
        </authorList>
    </citation>
    <scope>NUCLEOTIDE SEQUENCE</scope>
    <source>
        <strain evidence="8">NSJ-52</strain>
    </source>
</reference>
<dbReference type="GO" id="GO:0005509">
    <property type="term" value="F:calcium ion binding"/>
    <property type="evidence" value="ECO:0007669"/>
    <property type="project" value="InterPro"/>
</dbReference>
<evidence type="ECO:0000256" key="2">
    <source>
        <dbReference type="ARBA" id="ARBA00023015"/>
    </source>
</evidence>
<accession>A0A8J6JJU5</accession>
<dbReference type="PANTHER" id="PTHR43214">
    <property type="entry name" value="TWO-COMPONENT RESPONSE REGULATOR"/>
    <property type="match status" value="1"/>
</dbReference>
<sequence length="273" mass="31525">MNREFDGEQPKMRILLVEDDAMEREKLLACLEQAPDVKVIDWTGSMSEALHLTEVQRPDAIILDIRLDEGDGVSFLYHLKELDMIRRPYILATTWTSDKATIRSILDNGVGFVQVKSQPGYQEKGPEMVLSTLRRMRPYFGFVDKPQGTQVNTSGMTVLDPDSAMRRRIAEKLGRINVKIGTVGHTYLVESILIASKNKSGVVDMENEIYPELMNKYRVTKWSIERIMRDRIEKTWKKTAVEILEQEYTQQVDPEKGKPELKEFISYYASLFR</sequence>
<dbReference type="Gene3D" id="3.40.50.2300">
    <property type="match status" value="1"/>
</dbReference>
<dbReference type="AlphaFoldDB" id="A0A8J6JJU5"/>
<dbReference type="GO" id="GO:0003700">
    <property type="term" value="F:DNA-binding transcription factor activity"/>
    <property type="evidence" value="ECO:0007669"/>
    <property type="project" value="InterPro"/>
</dbReference>
<dbReference type="GO" id="GO:0000160">
    <property type="term" value="P:phosphorelay signal transduction system"/>
    <property type="evidence" value="ECO:0007669"/>
    <property type="project" value="InterPro"/>
</dbReference>
<keyword evidence="6" id="KW-0597">Phosphoprotein</keyword>
<dbReference type="InterPro" id="IPR039420">
    <property type="entry name" value="WalR-like"/>
</dbReference>
<comment type="function">
    <text evidence="5">May play the central regulatory role in sporulation. It may be an element of the effector pathway responsible for the activation of sporulation genes in response to nutritional stress. Spo0A may act in concert with spo0H (a sigma factor) to control the expression of some genes that are critical to the sporulation process.</text>
</comment>
<dbReference type="Pfam" id="PF00072">
    <property type="entry name" value="Response_reg"/>
    <property type="match status" value="1"/>
</dbReference>
<evidence type="ECO:0000256" key="5">
    <source>
        <dbReference type="ARBA" id="ARBA00024867"/>
    </source>
</evidence>
<name>A0A8J6JJU5_9FIRM</name>
<keyword evidence="9" id="KW-1185">Reference proteome</keyword>
<keyword evidence="3" id="KW-0238">DNA-binding</keyword>
<gene>
    <name evidence="8" type="ORF">H8S62_03270</name>
</gene>
<dbReference type="Proteomes" id="UP000607645">
    <property type="component" value="Unassembled WGS sequence"/>
</dbReference>
<feature type="modified residue" description="4-aspartylphosphate" evidence="6">
    <location>
        <position position="64"/>
    </location>
</feature>
<dbReference type="InterPro" id="IPR016032">
    <property type="entry name" value="Sig_transdc_resp-reg_C-effctor"/>
</dbReference>
<evidence type="ECO:0000259" key="7">
    <source>
        <dbReference type="PROSITE" id="PS50110"/>
    </source>
</evidence>
<dbReference type="Gene3D" id="1.10.10.10">
    <property type="entry name" value="Winged helix-like DNA-binding domain superfamily/Winged helix DNA-binding domain"/>
    <property type="match status" value="1"/>
</dbReference>
<organism evidence="8 9">
    <name type="scientific">Lawsonibacter faecis</name>
    <dbReference type="NCBI Taxonomy" id="2763052"/>
    <lineage>
        <taxon>Bacteria</taxon>
        <taxon>Bacillati</taxon>
        <taxon>Bacillota</taxon>
        <taxon>Clostridia</taxon>
        <taxon>Eubacteriales</taxon>
        <taxon>Oscillospiraceae</taxon>
        <taxon>Lawsonibacter</taxon>
    </lineage>
</organism>
<evidence type="ECO:0000256" key="3">
    <source>
        <dbReference type="ARBA" id="ARBA00023125"/>
    </source>
</evidence>
<dbReference type="PROSITE" id="PS50110">
    <property type="entry name" value="RESPONSE_REGULATORY"/>
    <property type="match status" value="1"/>
</dbReference>
<dbReference type="SUPFAM" id="SSF52172">
    <property type="entry name" value="CheY-like"/>
    <property type="match status" value="1"/>
</dbReference>
<dbReference type="InterPro" id="IPR001789">
    <property type="entry name" value="Sig_transdc_resp-reg_receiver"/>
</dbReference>
<dbReference type="InterPro" id="IPR014879">
    <property type="entry name" value="Spo0A_C"/>
</dbReference>
<dbReference type="PANTHER" id="PTHR43214:SF43">
    <property type="entry name" value="TWO-COMPONENT RESPONSE REGULATOR"/>
    <property type="match status" value="1"/>
</dbReference>
<dbReference type="SMART" id="SM00448">
    <property type="entry name" value="REC"/>
    <property type="match status" value="1"/>
</dbReference>
<dbReference type="Pfam" id="PF08769">
    <property type="entry name" value="Spo0A_C"/>
    <property type="match status" value="1"/>
</dbReference>
<dbReference type="RefSeq" id="WP_155149395.1">
    <property type="nucleotide sequence ID" value="NZ_JACOPQ010000002.1"/>
</dbReference>
<feature type="domain" description="Response regulatory" evidence="7">
    <location>
        <begin position="13"/>
        <end position="133"/>
    </location>
</feature>
<evidence type="ECO:0000313" key="8">
    <source>
        <dbReference type="EMBL" id="MBC5736034.1"/>
    </source>
</evidence>
<keyword evidence="2" id="KW-0805">Transcription regulation</keyword>